<dbReference type="Pfam" id="PF00528">
    <property type="entry name" value="BPD_transp_1"/>
    <property type="match status" value="1"/>
</dbReference>
<keyword evidence="6 7" id="KW-0472">Membrane</keyword>
<comment type="caution">
    <text evidence="9">The sequence shown here is derived from an EMBL/GenBank/DDBJ whole genome shotgun (WGS) entry which is preliminary data.</text>
</comment>
<feature type="transmembrane region" description="Helical" evidence="7">
    <location>
        <begin position="160"/>
        <end position="179"/>
    </location>
</feature>
<dbReference type="PROSITE" id="PS50928">
    <property type="entry name" value="ABC_TM1"/>
    <property type="match status" value="1"/>
</dbReference>
<keyword evidence="2 7" id="KW-0813">Transport</keyword>
<comment type="similarity">
    <text evidence="7">Belongs to the binding-protein-dependent transport system permease family.</text>
</comment>
<evidence type="ECO:0000256" key="4">
    <source>
        <dbReference type="ARBA" id="ARBA00022692"/>
    </source>
</evidence>
<dbReference type="EMBL" id="LYPB01000042">
    <property type="protein sequence ID" value="OAS23058.1"/>
    <property type="molecule type" value="Genomic_DNA"/>
</dbReference>
<gene>
    <name evidence="9" type="ORF">A8708_23145</name>
</gene>
<name>A0A198AQB3_9BACL</name>
<dbReference type="InterPro" id="IPR050809">
    <property type="entry name" value="UgpAE/MalFG_permease"/>
</dbReference>
<dbReference type="Proteomes" id="UP000078454">
    <property type="component" value="Unassembled WGS sequence"/>
</dbReference>
<feature type="transmembrane region" description="Helical" evidence="7">
    <location>
        <begin position="231"/>
        <end position="252"/>
    </location>
</feature>
<feature type="transmembrane region" description="Helical" evidence="7">
    <location>
        <begin position="90"/>
        <end position="115"/>
    </location>
</feature>
<dbReference type="STRING" id="1850517.A8708_23145"/>
<evidence type="ECO:0000256" key="3">
    <source>
        <dbReference type="ARBA" id="ARBA00022475"/>
    </source>
</evidence>
<evidence type="ECO:0000259" key="8">
    <source>
        <dbReference type="PROSITE" id="PS50928"/>
    </source>
</evidence>
<dbReference type="InterPro" id="IPR035906">
    <property type="entry name" value="MetI-like_sf"/>
</dbReference>
<keyword evidence="10" id="KW-1185">Reference proteome</keyword>
<dbReference type="RefSeq" id="WP_068661907.1">
    <property type="nucleotide sequence ID" value="NZ_LYPB01000042.1"/>
</dbReference>
<feature type="transmembrane region" description="Helical" evidence="7">
    <location>
        <begin position="127"/>
        <end position="148"/>
    </location>
</feature>
<keyword evidence="3" id="KW-1003">Cell membrane</keyword>
<feature type="transmembrane region" description="Helical" evidence="7">
    <location>
        <begin position="191"/>
        <end position="210"/>
    </location>
</feature>
<evidence type="ECO:0000256" key="6">
    <source>
        <dbReference type="ARBA" id="ARBA00023136"/>
    </source>
</evidence>
<proteinExistence type="inferred from homology"/>
<feature type="transmembrane region" description="Helical" evidence="7">
    <location>
        <begin position="284"/>
        <end position="309"/>
    </location>
</feature>
<feature type="transmembrane region" description="Helical" evidence="7">
    <location>
        <begin position="30"/>
        <end position="49"/>
    </location>
</feature>
<dbReference type="CDD" id="cd06261">
    <property type="entry name" value="TM_PBP2"/>
    <property type="match status" value="1"/>
</dbReference>
<dbReference type="PANTHER" id="PTHR43227">
    <property type="entry name" value="BLL4140 PROTEIN"/>
    <property type="match status" value="1"/>
</dbReference>
<comment type="subcellular location">
    <subcellularLocation>
        <location evidence="1 7">Cell membrane</location>
        <topology evidence="1 7">Multi-pass membrane protein</topology>
    </subcellularLocation>
</comment>
<dbReference type="GO" id="GO:0055085">
    <property type="term" value="P:transmembrane transport"/>
    <property type="evidence" value="ECO:0007669"/>
    <property type="project" value="InterPro"/>
</dbReference>
<dbReference type="Gene3D" id="1.10.3720.10">
    <property type="entry name" value="MetI-like"/>
    <property type="match status" value="1"/>
</dbReference>
<feature type="domain" description="ABC transmembrane type-1" evidence="8">
    <location>
        <begin position="91"/>
        <end position="305"/>
    </location>
</feature>
<evidence type="ECO:0000256" key="1">
    <source>
        <dbReference type="ARBA" id="ARBA00004651"/>
    </source>
</evidence>
<protein>
    <submittedName>
        <fullName evidence="9">Protein lplB</fullName>
    </submittedName>
</protein>
<accession>A0A198AQB3</accession>
<sequence>MKTESINYPMQERATTLKKRKNLLNFKQTWPLHVFLLPSVVLLLIFSYTPMVGFIIGFQDFKPWLGIFGSPFVGLKHFKFMFHDPTAVQVIWNTLVIAVLKIIAGSLAPFIFALLLNEVRIVIFKRVVQSLVYLPHFISWVILGGILTDLLSTNGMINQLLMAVGLDRIFFLGSGNWYRFTLVFSDVWKDFGFGTIIYLAAMAGINPNMYEAADIDGANNFQKTIHITIPSVIPIAIVIVTLALGNILNAGFDQVFNTYNPLVYPKGDIIDTYVYRIGLQQGSFSFATAVGFFKSVIGFILIATTYRLASKYANYRIF</sequence>
<dbReference type="OrthoDB" id="2548694at2"/>
<dbReference type="GO" id="GO:0005886">
    <property type="term" value="C:plasma membrane"/>
    <property type="evidence" value="ECO:0007669"/>
    <property type="project" value="UniProtKB-SubCell"/>
</dbReference>
<dbReference type="InterPro" id="IPR000515">
    <property type="entry name" value="MetI-like"/>
</dbReference>
<keyword evidence="5 7" id="KW-1133">Transmembrane helix</keyword>
<evidence type="ECO:0000256" key="2">
    <source>
        <dbReference type="ARBA" id="ARBA00022448"/>
    </source>
</evidence>
<evidence type="ECO:0000256" key="7">
    <source>
        <dbReference type="RuleBase" id="RU363032"/>
    </source>
</evidence>
<dbReference type="AlphaFoldDB" id="A0A198AQB3"/>
<evidence type="ECO:0000313" key="9">
    <source>
        <dbReference type="EMBL" id="OAS23058.1"/>
    </source>
</evidence>
<reference evidence="9 10" key="1">
    <citation type="submission" date="2016-05" db="EMBL/GenBank/DDBJ databases">
        <title>Paenibacillus sp. 1ZS3-15 nov., isolated from the rhizosphere soil.</title>
        <authorList>
            <person name="Zhang X.X."/>
            <person name="Zhang J."/>
        </authorList>
    </citation>
    <scope>NUCLEOTIDE SEQUENCE [LARGE SCALE GENOMIC DNA]</scope>
    <source>
        <strain evidence="9 10">1ZS3-15</strain>
    </source>
</reference>
<keyword evidence="4 7" id="KW-0812">Transmembrane</keyword>
<dbReference type="SUPFAM" id="SSF161098">
    <property type="entry name" value="MetI-like"/>
    <property type="match status" value="1"/>
</dbReference>
<evidence type="ECO:0000313" key="10">
    <source>
        <dbReference type="Proteomes" id="UP000078454"/>
    </source>
</evidence>
<dbReference type="PANTHER" id="PTHR43227:SF11">
    <property type="entry name" value="BLL4140 PROTEIN"/>
    <property type="match status" value="1"/>
</dbReference>
<evidence type="ECO:0000256" key="5">
    <source>
        <dbReference type="ARBA" id="ARBA00022989"/>
    </source>
</evidence>
<organism evidence="9 10">
    <name type="scientific">Paenibacillus oryzisoli</name>
    <dbReference type="NCBI Taxonomy" id="1850517"/>
    <lineage>
        <taxon>Bacteria</taxon>
        <taxon>Bacillati</taxon>
        <taxon>Bacillota</taxon>
        <taxon>Bacilli</taxon>
        <taxon>Bacillales</taxon>
        <taxon>Paenibacillaceae</taxon>
        <taxon>Paenibacillus</taxon>
    </lineage>
</organism>